<dbReference type="Gene3D" id="1.10.10.60">
    <property type="entry name" value="Homeodomain-like"/>
    <property type="match status" value="1"/>
</dbReference>
<organism evidence="11 12">
    <name type="scientific">Phycomyces blakesleeanus</name>
    <dbReference type="NCBI Taxonomy" id="4837"/>
    <lineage>
        <taxon>Eukaryota</taxon>
        <taxon>Fungi</taxon>
        <taxon>Fungi incertae sedis</taxon>
        <taxon>Mucoromycota</taxon>
        <taxon>Mucoromycotina</taxon>
        <taxon>Mucoromycetes</taxon>
        <taxon>Mucorales</taxon>
        <taxon>Phycomycetaceae</taxon>
        <taxon>Phycomyces</taxon>
    </lineage>
</organism>
<keyword evidence="8" id="KW-0175">Coiled coil</keyword>
<gene>
    <name evidence="11" type="ORF">J3Q64DRAFT_1641798</name>
</gene>
<dbReference type="PROSITE" id="PS50071">
    <property type="entry name" value="HOMEOBOX_2"/>
    <property type="match status" value="1"/>
</dbReference>
<evidence type="ECO:0000256" key="4">
    <source>
        <dbReference type="ARBA" id="ARBA00023155"/>
    </source>
</evidence>
<keyword evidence="2" id="KW-0217">Developmental protein</keyword>
<keyword evidence="12" id="KW-1185">Reference proteome</keyword>
<evidence type="ECO:0000313" key="12">
    <source>
        <dbReference type="Proteomes" id="UP001448207"/>
    </source>
</evidence>
<evidence type="ECO:0000256" key="5">
    <source>
        <dbReference type="ARBA" id="ARBA00023242"/>
    </source>
</evidence>
<evidence type="ECO:0000256" key="3">
    <source>
        <dbReference type="ARBA" id="ARBA00023125"/>
    </source>
</evidence>
<evidence type="ECO:0000256" key="6">
    <source>
        <dbReference type="PROSITE-ProRule" id="PRU00108"/>
    </source>
</evidence>
<comment type="caution">
    <text evidence="11">The sequence shown here is derived from an EMBL/GenBank/DDBJ whole genome shotgun (WGS) entry which is preliminary data.</text>
</comment>
<dbReference type="Pfam" id="PF00046">
    <property type="entry name" value="Homeodomain"/>
    <property type="match status" value="1"/>
</dbReference>
<dbReference type="SMART" id="SM00389">
    <property type="entry name" value="HOX"/>
    <property type="match status" value="1"/>
</dbReference>
<dbReference type="CDD" id="cd00086">
    <property type="entry name" value="homeodomain"/>
    <property type="match status" value="1"/>
</dbReference>
<feature type="DNA-binding region" description="Homeobox" evidence="6">
    <location>
        <begin position="31"/>
        <end position="90"/>
    </location>
</feature>
<keyword evidence="3 6" id="KW-0238">DNA-binding</keyword>
<protein>
    <recommendedName>
        <fullName evidence="10">Homeobox domain-containing protein</fullName>
    </recommendedName>
</protein>
<dbReference type="EMBL" id="JBCLYO010000013">
    <property type="protein sequence ID" value="KAL0083763.1"/>
    <property type="molecule type" value="Genomic_DNA"/>
</dbReference>
<evidence type="ECO:0000256" key="9">
    <source>
        <dbReference type="SAM" id="MobiDB-lite"/>
    </source>
</evidence>
<dbReference type="InterPro" id="IPR009057">
    <property type="entry name" value="Homeodomain-like_sf"/>
</dbReference>
<dbReference type="Proteomes" id="UP001448207">
    <property type="component" value="Unassembled WGS sequence"/>
</dbReference>
<keyword evidence="5 6" id="KW-0539">Nucleus</keyword>
<evidence type="ECO:0000256" key="8">
    <source>
        <dbReference type="SAM" id="Coils"/>
    </source>
</evidence>
<name>A0ABR3AWK6_PHYBL</name>
<dbReference type="InterPro" id="IPR001356">
    <property type="entry name" value="HD"/>
</dbReference>
<feature type="compositionally biased region" description="Polar residues" evidence="9">
    <location>
        <begin position="1"/>
        <end position="11"/>
    </location>
</feature>
<sequence>MSSGPCSPPHTSHQKSDKEEKAAIKSNAAAAARKRMRATPKQLELLEKTFSINPSPNNRMREQMSKELAMSERSIQIWFQNRRAKQQQLQQQQQQLQQQQQQHQQTLMHDMMSPTDAYGSLLPATYMPSTTPNNTTPTTTPTTTMNMNTGSAPPFSLANMPPPPPPPPMPSGLTTNVLSNHIPHVLSAETLQIGSWKRMRLGSEDLVCSVDPKRQKVVWCICDGQTRFKLEFGTNMVRKIRLVPHQEQFGWARLELHLIKPESIAFYMQGPARHTWTQCRDFTQDKQATAMSLHLLEGPAVKLQAEWSRILQADPQLQHLLDPATKSWLCDPRHATTHEGKPLDGQLYDKEKQALLLFQAIEPQG</sequence>
<dbReference type="Pfam" id="PF24818">
    <property type="entry name" value="PH_TRF2_HOY1"/>
    <property type="match status" value="1"/>
</dbReference>
<evidence type="ECO:0000256" key="2">
    <source>
        <dbReference type="ARBA" id="ARBA00022473"/>
    </source>
</evidence>
<evidence type="ECO:0000256" key="1">
    <source>
        <dbReference type="ARBA" id="ARBA00004123"/>
    </source>
</evidence>
<evidence type="ECO:0000259" key="10">
    <source>
        <dbReference type="PROSITE" id="PS50071"/>
    </source>
</evidence>
<evidence type="ECO:0000256" key="7">
    <source>
        <dbReference type="RuleBase" id="RU000682"/>
    </source>
</evidence>
<feature type="domain" description="Homeobox" evidence="10">
    <location>
        <begin position="29"/>
        <end position="89"/>
    </location>
</feature>
<evidence type="ECO:0000313" key="11">
    <source>
        <dbReference type="EMBL" id="KAL0083763.1"/>
    </source>
</evidence>
<dbReference type="PANTHER" id="PTHR45793">
    <property type="entry name" value="HOMEOBOX PROTEIN"/>
    <property type="match status" value="1"/>
</dbReference>
<feature type="region of interest" description="Disordered" evidence="9">
    <location>
        <begin position="1"/>
        <end position="38"/>
    </location>
</feature>
<keyword evidence="4 6" id="KW-0371">Homeobox</keyword>
<feature type="coiled-coil region" evidence="8">
    <location>
        <begin position="79"/>
        <end position="109"/>
    </location>
</feature>
<accession>A0ABR3AWK6</accession>
<dbReference type="SUPFAM" id="SSF46689">
    <property type="entry name" value="Homeodomain-like"/>
    <property type="match status" value="1"/>
</dbReference>
<feature type="compositionally biased region" description="Basic and acidic residues" evidence="9">
    <location>
        <begin position="14"/>
        <end position="23"/>
    </location>
</feature>
<dbReference type="InterPro" id="IPR057939">
    <property type="entry name" value="TRF2_HOY1_PH"/>
</dbReference>
<comment type="subcellular location">
    <subcellularLocation>
        <location evidence="1 6 7">Nucleus</location>
    </subcellularLocation>
</comment>
<proteinExistence type="predicted"/>
<reference evidence="11 12" key="1">
    <citation type="submission" date="2024-04" db="EMBL/GenBank/DDBJ databases">
        <title>Symmetric and asymmetric DNA N6-adenine methylation regulates different biological responses in Mucorales.</title>
        <authorList>
            <consortium name="Lawrence Berkeley National Laboratory"/>
            <person name="Lax C."/>
            <person name="Mondo S.J."/>
            <person name="Osorio-Concepcion M."/>
            <person name="Muszewska A."/>
            <person name="Corrochano-Luque M."/>
            <person name="Gutierrez G."/>
            <person name="Riley R."/>
            <person name="Lipzen A."/>
            <person name="Guo J."/>
            <person name="Hundley H."/>
            <person name="Amirebrahimi M."/>
            <person name="Ng V."/>
            <person name="Lorenzo-Gutierrez D."/>
            <person name="Binder U."/>
            <person name="Yang J."/>
            <person name="Song Y."/>
            <person name="Canovas D."/>
            <person name="Navarro E."/>
            <person name="Freitag M."/>
            <person name="Gabaldon T."/>
            <person name="Grigoriev I.V."/>
            <person name="Corrochano L.M."/>
            <person name="Nicolas F.E."/>
            <person name="Garre V."/>
        </authorList>
    </citation>
    <scope>NUCLEOTIDE SEQUENCE [LARGE SCALE GENOMIC DNA]</scope>
    <source>
        <strain evidence="11 12">L51</strain>
    </source>
</reference>
<dbReference type="PANTHER" id="PTHR45793:SF5">
    <property type="entry name" value="HOMEOTIC PROTEIN OCELLILESS"/>
    <property type="match status" value="1"/>
</dbReference>